<protein>
    <submittedName>
        <fullName evidence="1">Uncharacterized protein</fullName>
    </submittedName>
</protein>
<name>A0A7C3C8Z5_9PROT</name>
<reference evidence="1" key="1">
    <citation type="journal article" date="2020" name="mSystems">
        <title>Genome- and Community-Level Interaction Insights into Carbon Utilization and Element Cycling Functions of Hydrothermarchaeota in Hydrothermal Sediment.</title>
        <authorList>
            <person name="Zhou Z."/>
            <person name="Liu Y."/>
            <person name="Xu W."/>
            <person name="Pan J."/>
            <person name="Luo Z.H."/>
            <person name="Li M."/>
        </authorList>
    </citation>
    <scope>NUCLEOTIDE SEQUENCE [LARGE SCALE GENOMIC DNA]</scope>
    <source>
        <strain evidence="1">HyVt-489</strain>
    </source>
</reference>
<dbReference type="EMBL" id="DRMN01000106">
    <property type="protein sequence ID" value="HFB54586.1"/>
    <property type="molecule type" value="Genomic_DNA"/>
</dbReference>
<evidence type="ECO:0000313" key="1">
    <source>
        <dbReference type="EMBL" id="HFB54586.1"/>
    </source>
</evidence>
<accession>A0A7C3C8Z5</accession>
<sequence>MKWEKGLQAMKLGACFTHKKRLFCTLAMSALLTGISAYSSVIDRPFLRAASVVIVMGATDFSENAGQTLFVMDFNLLDNVAPASAADDLIAADGVTTNFNTGRFNASSNGFGSGYEYDIINPTSGGVFTSVGPHQTLDANDIYSKFGLDDTTDIDLVTGNRASQFLVVSNAAFDIYAQASNLVATGDFSTLDYSNIRYRLRVRPTGGVGVWRWGQRAQNPSNGGAGIITAVNDLSDMTAGPTKVFDGGRRTARIPGNLIQQAVSFQSRYRLVGAGATVNAYDFSMGAGALGATVTYTIYTP</sequence>
<dbReference type="AlphaFoldDB" id="A0A7C3C8Z5"/>
<gene>
    <name evidence="1" type="ORF">ENJ46_01570</name>
</gene>
<proteinExistence type="predicted"/>
<dbReference type="Proteomes" id="UP000886042">
    <property type="component" value="Unassembled WGS sequence"/>
</dbReference>
<organism evidence="1">
    <name type="scientific">Hellea balneolensis</name>
    <dbReference type="NCBI Taxonomy" id="287478"/>
    <lineage>
        <taxon>Bacteria</taxon>
        <taxon>Pseudomonadati</taxon>
        <taxon>Pseudomonadota</taxon>
        <taxon>Alphaproteobacteria</taxon>
        <taxon>Maricaulales</taxon>
        <taxon>Robiginitomaculaceae</taxon>
        <taxon>Hellea</taxon>
    </lineage>
</organism>
<comment type="caution">
    <text evidence="1">The sequence shown here is derived from an EMBL/GenBank/DDBJ whole genome shotgun (WGS) entry which is preliminary data.</text>
</comment>